<evidence type="ECO:0008006" key="4">
    <source>
        <dbReference type="Google" id="ProtNLM"/>
    </source>
</evidence>
<dbReference type="EMBL" id="QGHC01000001">
    <property type="protein sequence ID" value="PWK92862.1"/>
    <property type="molecule type" value="Genomic_DNA"/>
</dbReference>
<organism evidence="2 3">
    <name type="scientific">Fulvimonas soli</name>
    <dbReference type="NCBI Taxonomy" id="155197"/>
    <lineage>
        <taxon>Bacteria</taxon>
        <taxon>Pseudomonadati</taxon>
        <taxon>Pseudomonadota</taxon>
        <taxon>Gammaproteobacteria</taxon>
        <taxon>Lysobacterales</taxon>
        <taxon>Rhodanobacteraceae</taxon>
        <taxon>Fulvimonas</taxon>
    </lineage>
</organism>
<reference evidence="2 3" key="1">
    <citation type="submission" date="2018-05" db="EMBL/GenBank/DDBJ databases">
        <title>Genomic Encyclopedia of Type Strains, Phase IV (KMG-IV): sequencing the most valuable type-strain genomes for metagenomic binning, comparative biology and taxonomic classification.</title>
        <authorList>
            <person name="Goeker M."/>
        </authorList>
    </citation>
    <scope>NUCLEOTIDE SEQUENCE [LARGE SCALE GENOMIC DNA]</scope>
    <source>
        <strain evidence="2 3">DSM 14263</strain>
    </source>
</reference>
<dbReference type="AlphaFoldDB" id="A0A316IH69"/>
<accession>A0A316IH69</accession>
<evidence type="ECO:0000313" key="3">
    <source>
        <dbReference type="Proteomes" id="UP000245812"/>
    </source>
</evidence>
<keyword evidence="3" id="KW-1185">Reference proteome</keyword>
<gene>
    <name evidence="2" type="ORF">C7456_101200</name>
</gene>
<keyword evidence="1" id="KW-0732">Signal</keyword>
<evidence type="ECO:0000256" key="1">
    <source>
        <dbReference type="SAM" id="SignalP"/>
    </source>
</evidence>
<name>A0A316IH69_9GAMM</name>
<feature type="chain" id="PRO_5016391855" description="Cysteine rich repeat protein" evidence="1">
    <location>
        <begin position="26"/>
        <end position="82"/>
    </location>
</feature>
<evidence type="ECO:0000313" key="2">
    <source>
        <dbReference type="EMBL" id="PWK92862.1"/>
    </source>
</evidence>
<dbReference type="Proteomes" id="UP000245812">
    <property type="component" value="Unassembled WGS sequence"/>
</dbReference>
<protein>
    <recommendedName>
        <fullName evidence="4">Cysteine rich repeat protein</fullName>
    </recommendedName>
</protein>
<comment type="caution">
    <text evidence="2">The sequence shown here is derived from an EMBL/GenBank/DDBJ whole genome shotgun (WGS) entry which is preliminary data.</text>
</comment>
<proteinExistence type="predicted"/>
<sequence>MKSRTRLLVPMLLLVLSAGAGSAAAQTVIKLCRPCIVLYQSCLASGQPESVCQAQELQCCLAQAGRSEAQAAIDRERAPKRR</sequence>
<feature type="signal peptide" evidence="1">
    <location>
        <begin position="1"/>
        <end position="25"/>
    </location>
</feature>